<keyword evidence="3" id="KW-0804">Transcription</keyword>
<feature type="coiled-coil region" evidence="5">
    <location>
        <begin position="108"/>
        <end position="135"/>
    </location>
</feature>
<dbReference type="RefSeq" id="WP_139693309.1">
    <property type="nucleotide sequence ID" value="NZ_AP021853.1"/>
</dbReference>
<evidence type="ECO:0000256" key="5">
    <source>
        <dbReference type="SAM" id="Coils"/>
    </source>
</evidence>
<evidence type="ECO:0000256" key="1">
    <source>
        <dbReference type="ARBA" id="ARBA00023015"/>
    </source>
</evidence>
<keyword evidence="1" id="KW-0805">Transcription regulation</keyword>
<keyword evidence="2 4" id="KW-0238">DNA-binding</keyword>
<dbReference type="EMBL" id="AP021853">
    <property type="protein sequence ID" value="BBN97601.1"/>
    <property type="molecule type" value="Genomic_DNA"/>
</dbReference>
<dbReference type="CDD" id="cd00383">
    <property type="entry name" value="trans_reg_C"/>
    <property type="match status" value="1"/>
</dbReference>
<sequence>MTNILLVTPEPYQFQELIRLMESQFYHVSLLNKMIPIDELLKTNFDVMIFDELIDIDALLSRVSGIIYKPKICLIRDDNVEKRIAYFEKGCDICVPASSPSRLILAYIRSLISKCHELKAEEKKKKDQLLSMNKEKFEVTLCGEDVELTPIEFRLLGLLFQVQGEIQSRNYLTRKLYGVNSIDGKSFSFNTHISHLRKKLKCSSCSVNIENQVRVGYRLIVEKNDNLKNHG</sequence>
<dbReference type="SUPFAM" id="SSF52172">
    <property type="entry name" value="CheY-like"/>
    <property type="match status" value="1"/>
</dbReference>
<dbReference type="GO" id="GO:0006355">
    <property type="term" value="P:regulation of DNA-templated transcription"/>
    <property type="evidence" value="ECO:0007669"/>
    <property type="project" value="InterPro"/>
</dbReference>
<dbReference type="GO" id="GO:0003677">
    <property type="term" value="F:DNA binding"/>
    <property type="evidence" value="ECO:0007669"/>
    <property type="project" value="UniProtKB-UniRule"/>
</dbReference>
<evidence type="ECO:0000256" key="4">
    <source>
        <dbReference type="PROSITE-ProRule" id="PRU01091"/>
    </source>
</evidence>
<feature type="DNA-binding region" description="OmpR/PhoB-type" evidence="4">
    <location>
        <begin position="120"/>
        <end position="221"/>
    </location>
</feature>
<organism evidence="7 8">
    <name type="scientific">Sporolactobacillus terrae</name>
    <dbReference type="NCBI Taxonomy" id="269673"/>
    <lineage>
        <taxon>Bacteria</taxon>
        <taxon>Bacillati</taxon>
        <taxon>Bacillota</taxon>
        <taxon>Bacilli</taxon>
        <taxon>Bacillales</taxon>
        <taxon>Sporolactobacillaceae</taxon>
        <taxon>Sporolactobacillus</taxon>
    </lineage>
</organism>
<dbReference type="InterPro" id="IPR011006">
    <property type="entry name" value="CheY-like_superfamily"/>
</dbReference>
<dbReference type="GO" id="GO:0000160">
    <property type="term" value="P:phosphorelay signal transduction system"/>
    <property type="evidence" value="ECO:0007669"/>
    <property type="project" value="InterPro"/>
</dbReference>
<gene>
    <name evidence="7" type="primary">llrF_1</name>
    <name evidence="7" type="ORF">St703_03060</name>
</gene>
<evidence type="ECO:0000256" key="2">
    <source>
        <dbReference type="ARBA" id="ARBA00023125"/>
    </source>
</evidence>
<evidence type="ECO:0000313" key="8">
    <source>
        <dbReference type="Proteomes" id="UP000326951"/>
    </source>
</evidence>
<dbReference type="Gene3D" id="1.10.10.10">
    <property type="entry name" value="Winged helix-like DNA-binding domain superfamily/Winged helix DNA-binding domain"/>
    <property type="match status" value="1"/>
</dbReference>
<dbReference type="SMART" id="SM00862">
    <property type="entry name" value="Trans_reg_C"/>
    <property type="match status" value="1"/>
</dbReference>
<dbReference type="Proteomes" id="UP000326951">
    <property type="component" value="Chromosome"/>
</dbReference>
<evidence type="ECO:0000313" key="7">
    <source>
        <dbReference type="EMBL" id="BBN97601.1"/>
    </source>
</evidence>
<reference evidence="7 8" key="1">
    <citation type="submission" date="2019-09" db="EMBL/GenBank/DDBJ databases">
        <title>Complete genome sequence of Sporolactobacillus terrae 70-3.</title>
        <authorList>
            <person name="Tanaka N."/>
            <person name="Shiwa Y."/>
            <person name="Fujita N."/>
            <person name="Tanasupawat S."/>
        </authorList>
    </citation>
    <scope>NUCLEOTIDE SEQUENCE [LARGE SCALE GENOMIC DNA]</scope>
    <source>
        <strain evidence="7 8">70-3</strain>
    </source>
</reference>
<proteinExistence type="predicted"/>
<dbReference type="AlphaFoldDB" id="A0A5K7WSE9"/>
<dbReference type="Pfam" id="PF00486">
    <property type="entry name" value="Trans_reg_C"/>
    <property type="match status" value="1"/>
</dbReference>
<evidence type="ECO:0000259" key="6">
    <source>
        <dbReference type="PROSITE" id="PS51755"/>
    </source>
</evidence>
<dbReference type="SUPFAM" id="SSF46894">
    <property type="entry name" value="C-terminal effector domain of the bipartite response regulators"/>
    <property type="match status" value="1"/>
</dbReference>
<name>A0A5K7WSE9_9BACL</name>
<protein>
    <submittedName>
        <fullName evidence="7">DNA-binding response regulator</fullName>
    </submittedName>
</protein>
<keyword evidence="5" id="KW-0175">Coiled coil</keyword>
<evidence type="ECO:0000256" key="3">
    <source>
        <dbReference type="ARBA" id="ARBA00023163"/>
    </source>
</evidence>
<accession>A0A5K7WSE9</accession>
<dbReference type="InterPro" id="IPR036388">
    <property type="entry name" value="WH-like_DNA-bd_sf"/>
</dbReference>
<dbReference type="PROSITE" id="PS51755">
    <property type="entry name" value="OMPR_PHOB"/>
    <property type="match status" value="1"/>
</dbReference>
<feature type="domain" description="OmpR/PhoB-type" evidence="6">
    <location>
        <begin position="120"/>
        <end position="221"/>
    </location>
</feature>
<dbReference type="InterPro" id="IPR001867">
    <property type="entry name" value="OmpR/PhoB-type_DNA-bd"/>
</dbReference>
<dbReference type="InterPro" id="IPR016032">
    <property type="entry name" value="Sig_transdc_resp-reg_C-effctor"/>
</dbReference>